<evidence type="ECO:0000313" key="5">
    <source>
        <dbReference type="Proteomes" id="UP000008141"/>
    </source>
</evidence>
<evidence type="ECO:0000313" key="4">
    <source>
        <dbReference type="EMBL" id="EFN55298.1"/>
    </source>
</evidence>
<dbReference type="eggNOG" id="KOG1973">
    <property type="taxonomic scope" value="Eukaryota"/>
</dbReference>
<dbReference type="Pfam" id="PF12998">
    <property type="entry name" value="ING"/>
    <property type="match status" value="1"/>
</dbReference>
<dbReference type="OrthoDB" id="512080at2759"/>
<dbReference type="InterPro" id="IPR028651">
    <property type="entry name" value="ING_fam"/>
</dbReference>
<reference evidence="4 5" key="1">
    <citation type="journal article" date="2010" name="Plant Cell">
        <title>The Chlorella variabilis NC64A genome reveals adaptation to photosymbiosis, coevolution with viruses, and cryptic sex.</title>
        <authorList>
            <person name="Blanc G."/>
            <person name="Duncan G."/>
            <person name="Agarkova I."/>
            <person name="Borodovsky M."/>
            <person name="Gurnon J."/>
            <person name="Kuo A."/>
            <person name="Lindquist E."/>
            <person name="Lucas S."/>
            <person name="Pangilinan J."/>
            <person name="Polle J."/>
            <person name="Salamov A."/>
            <person name="Terry A."/>
            <person name="Yamada T."/>
            <person name="Dunigan D.D."/>
            <person name="Grigoriev I.V."/>
            <person name="Claverie J.M."/>
            <person name="Van Etten J.L."/>
        </authorList>
    </citation>
    <scope>NUCLEOTIDE SEQUENCE [LARGE SCALE GENOMIC DNA]</scope>
    <source>
        <strain evidence="4 5">NC64A</strain>
    </source>
</reference>
<dbReference type="SMART" id="SM01408">
    <property type="entry name" value="ING"/>
    <property type="match status" value="1"/>
</dbReference>
<dbReference type="GeneID" id="17354667"/>
<name>E1ZFL4_CHLVA</name>
<dbReference type="Proteomes" id="UP000008141">
    <property type="component" value="Unassembled WGS sequence"/>
</dbReference>
<organism evidence="5">
    <name type="scientific">Chlorella variabilis</name>
    <name type="common">Green alga</name>
    <dbReference type="NCBI Taxonomy" id="554065"/>
    <lineage>
        <taxon>Eukaryota</taxon>
        <taxon>Viridiplantae</taxon>
        <taxon>Chlorophyta</taxon>
        <taxon>core chlorophytes</taxon>
        <taxon>Trebouxiophyceae</taxon>
        <taxon>Chlorellales</taxon>
        <taxon>Chlorellaceae</taxon>
        <taxon>Chlorella clade</taxon>
        <taxon>Chlorella</taxon>
    </lineage>
</organism>
<accession>E1ZFL4</accession>
<dbReference type="PANTHER" id="PTHR10333">
    <property type="entry name" value="INHIBITOR OF GROWTH PROTEIN"/>
    <property type="match status" value="1"/>
</dbReference>
<gene>
    <name evidence="4" type="ORF">CHLNCDRAFT_57939</name>
</gene>
<dbReference type="InterPro" id="IPR024610">
    <property type="entry name" value="ING_N_histone-binding"/>
</dbReference>
<feature type="compositionally biased region" description="Low complexity" evidence="2">
    <location>
        <begin position="281"/>
        <end position="292"/>
    </location>
</feature>
<dbReference type="CDD" id="cd17015">
    <property type="entry name" value="ING_plant"/>
    <property type="match status" value="1"/>
</dbReference>
<dbReference type="RefSeq" id="XP_005847400.1">
    <property type="nucleotide sequence ID" value="XM_005847338.1"/>
</dbReference>
<protein>
    <recommendedName>
        <fullName evidence="3">Inhibitor of growth protein N-terminal histone-binding domain-containing protein</fullName>
    </recommendedName>
</protein>
<dbReference type="STRING" id="554065.E1ZFL4"/>
<feature type="domain" description="Inhibitor of growth protein N-terminal histone-binding" evidence="3">
    <location>
        <begin position="7"/>
        <end position="116"/>
    </location>
</feature>
<dbReference type="GO" id="GO:0005634">
    <property type="term" value="C:nucleus"/>
    <property type="evidence" value="ECO:0007669"/>
    <property type="project" value="TreeGrafter"/>
</dbReference>
<keyword evidence="5" id="KW-1185">Reference proteome</keyword>
<dbReference type="AlphaFoldDB" id="E1ZFL4"/>
<proteinExistence type="predicted"/>
<feature type="region of interest" description="Disordered" evidence="2">
    <location>
        <begin position="136"/>
        <end position="157"/>
    </location>
</feature>
<evidence type="ECO:0000259" key="3">
    <source>
        <dbReference type="SMART" id="SM01408"/>
    </source>
</evidence>
<feature type="region of interest" description="Disordered" evidence="2">
    <location>
        <begin position="265"/>
        <end position="292"/>
    </location>
</feature>
<evidence type="ECO:0000256" key="1">
    <source>
        <dbReference type="ARBA" id="ARBA00022853"/>
    </source>
</evidence>
<dbReference type="EMBL" id="GL433845">
    <property type="protein sequence ID" value="EFN55298.1"/>
    <property type="molecule type" value="Genomic_DNA"/>
</dbReference>
<dbReference type="PANTHER" id="PTHR10333:SF42">
    <property type="entry name" value="INHIBITOR OF GROWTH PROTEIN 5"/>
    <property type="match status" value="1"/>
</dbReference>
<dbReference type="Gene3D" id="6.10.140.1740">
    <property type="match status" value="1"/>
</dbReference>
<keyword evidence="1" id="KW-0156">Chromatin regulator</keyword>
<evidence type="ECO:0000256" key="2">
    <source>
        <dbReference type="SAM" id="MobiDB-lite"/>
    </source>
</evidence>
<dbReference type="InParanoid" id="E1ZFL4"/>
<dbReference type="KEGG" id="cvr:CHLNCDRAFT_57939"/>
<dbReference type="GO" id="GO:0006325">
    <property type="term" value="P:chromatin organization"/>
    <property type="evidence" value="ECO:0007669"/>
    <property type="project" value="UniProtKB-KW"/>
</dbReference>
<sequence length="302" mass="31818">MGDQVVYLEKYIDSTTSLPAELNRILNSIKDLDERSDDLAAQIQENVEMVLKMPPASAGGRKVGADSHELVALRAQIESDQRLLIQFAEEKVQLAVQGYDLLEQHLTNADVDIVHLEAELQAMGMADMGGVSMGGPDYSGGTFDDPAPPKRAASRLRDVPSFDSIEQAAPAADPKPRKTTITLNLSRQMSGFDAAAAAGEAQTPGVDSLGMGGGIPMKRPPATVPRKAVTPVPQAAAPASEGYQRNRRAAAAGVHAVAAEVAAMEEDDLSPAQQVRGPGAGMQPGQVQQMQGGAHPMAYFPS</sequence>